<keyword evidence="3 6" id="KW-0812">Transmembrane</keyword>
<evidence type="ECO:0000256" key="6">
    <source>
        <dbReference type="SAM" id="Phobius"/>
    </source>
</evidence>
<dbReference type="NCBIfam" id="TIGR02532">
    <property type="entry name" value="IV_pilin_GFxxxE"/>
    <property type="match status" value="1"/>
</dbReference>
<dbReference type="KEGG" id="osg:BST96_15980"/>
<dbReference type="GO" id="GO:0015628">
    <property type="term" value="P:protein secretion by the type II secretion system"/>
    <property type="evidence" value="ECO:0007669"/>
    <property type="project" value="InterPro"/>
</dbReference>
<name>A0A1X9ND39_9GAMM</name>
<gene>
    <name evidence="7" type="ORF">BST96_15980</name>
</gene>
<dbReference type="STRING" id="716816.BST96_15980"/>
<keyword evidence="8" id="KW-1185">Reference proteome</keyword>
<dbReference type="InterPro" id="IPR000983">
    <property type="entry name" value="Bac_GSPG_pilin"/>
</dbReference>
<dbReference type="GO" id="GO:0015627">
    <property type="term" value="C:type II protein secretion system complex"/>
    <property type="evidence" value="ECO:0007669"/>
    <property type="project" value="InterPro"/>
</dbReference>
<dbReference type="EMBL" id="CP019343">
    <property type="protein sequence ID" value="ARN75476.1"/>
    <property type="molecule type" value="Genomic_DNA"/>
</dbReference>
<dbReference type="PANTHER" id="PTHR30093">
    <property type="entry name" value="GENERAL SECRETION PATHWAY PROTEIN G"/>
    <property type="match status" value="1"/>
</dbReference>
<dbReference type="PRINTS" id="PR00813">
    <property type="entry name" value="BCTERIALGSPG"/>
</dbReference>
<accession>A0A1X9ND39</accession>
<evidence type="ECO:0000256" key="5">
    <source>
        <dbReference type="ARBA" id="ARBA00023136"/>
    </source>
</evidence>
<dbReference type="InterPro" id="IPR012902">
    <property type="entry name" value="N_methyl_site"/>
</dbReference>
<dbReference type="GO" id="GO:0043683">
    <property type="term" value="P:type IV pilus assembly"/>
    <property type="evidence" value="ECO:0007669"/>
    <property type="project" value="InterPro"/>
</dbReference>
<keyword evidence="4 6" id="KW-1133">Transmembrane helix</keyword>
<dbReference type="RefSeq" id="WP_085759653.1">
    <property type="nucleotide sequence ID" value="NZ_CP019343.1"/>
</dbReference>
<feature type="transmembrane region" description="Helical" evidence="6">
    <location>
        <begin position="12"/>
        <end position="33"/>
    </location>
</feature>
<protein>
    <recommendedName>
        <fullName evidence="9">Pilus assembly protein PilE</fullName>
    </recommendedName>
</protein>
<organism evidence="7 8">
    <name type="scientific">Oceanicoccus sagamiensis</name>
    <dbReference type="NCBI Taxonomy" id="716816"/>
    <lineage>
        <taxon>Bacteria</taxon>
        <taxon>Pseudomonadati</taxon>
        <taxon>Pseudomonadota</taxon>
        <taxon>Gammaproteobacteria</taxon>
        <taxon>Cellvibrionales</taxon>
        <taxon>Spongiibacteraceae</taxon>
        <taxon>Oceanicoccus</taxon>
    </lineage>
</organism>
<dbReference type="Proteomes" id="UP000193450">
    <property type="component" value="Chromosome"/>
</dbReference>
<dbReference type="AlphaFoldDB" id="A0A1X9ND39"/>
<keyword evidence="5 6" id="KW-0472">Membrane</keyword>
<evidence type="ECO:0000256" key="2">
    <source>
        <dbReference type="ARBA" id="ARBA00022481"/>
    </source>
</evidence>
<evidence type="ECO:0000256" key="1">
    <source>
        <dbReference type="ARBA" id="ARBA00004167"/>
    </source>
</evidence>
<sequence length="138" mass="14575">MKSDSVKNGFTLLELLVVVAILGVLFSIAMPQYTAYTLRANRQDAFSILTAIRFAQEGYKADNGTYSADLTLLGYDSAQESVDGLYVISAAACADSTIAQCVVLTATPKAGESQVNDKNGAGGVITINTRLVKTGGWK</sequence>
<dbReference type="Pfam" id="PF16732">
    <property type="entry name" value="ComP_DUS"/>
    <property type="match status" value="1"/>
</dbReference>
<proteinExistence type="predicted"/>
<evidence type="ECO:0000313" key="8">
    <source>
        <dbReference type="Proteomes" id="UP000193450"/>
    </source>
</evidence>
<dbReference type="Pfam" id="PF07963">
    <property type="entry name" value="N_methyl"/>
    <property type="match status" value="1"/>
</dbReference>
<evidence type="ECO:0000256" key="4">
    <source>
        <dbReference type="ARBA" id="ARBA00022989"/>
    </source>
</evidence>
<evidence type="ECO:0008006" key="9">
    <source>
        <dbReference type="Google" id="ProtNLM"/>
    </source>
</evidence>
<evidence type="ECO:0000313" key="7">
    <source>
        <dbReference type="EMBL" id="ARN75476.1"/>
    </source>
</evidence>
<reference evidence="7 8" key="1">
    <citation type="submission" date="2016-11" db="EMBL/GenBank/DDBJ databases">
        <title>Trade-off between light-utilization and light-protection in marine flavobacteria.</title>
        <authorList>
            <person name="Kumagai Y."/>
        </authorList>
    </citation>
    <scope>NUCLEOTIDE SEQUENCE [LARGE SCALE GENOMIC DNA]</scope>
    <source>
        <strain evidence="7 8">NBRC 107125</strain>
    </source>
</reference>
<comment type="subcellular location">
    <subcellularLocation>
        <location evidence="1">Membrane</location>
        <topology evidence="1">Single-pass membrane protein</topology>
    </subcellularLocation>
</comment>
<keyword evidence="2" id="KW-0488">Methylation</keyword>
<dbReference type="InterPro" id="IPR031982">
    <property type="entry name" value="PilE-like"/>
</dbReference>
<dbReference type="GO" id="GO:0016020">
    <property type="term" value="C:membrane"/>
    <property type="evidence" value="ECO:0007669"/>
    <property type="project" value="UniProtKB-SubCell"/>
</dbReference>
<evidence type="ECO:0000256" key="3">
    <source>
        <dbReference type="ARBA" id="ARBA00022692"/>
    </source>
</evidence>
<dbReference type="Gene3D" id="3.30.700.10">
    <property type="entry name" value="Glycoprotein, Type 4 Pilin"/>
    <property type="match status" value="1"/>
</dbReference>
<dbReference type="OrthoDB" id="5296638at2"/>
<dbReference type="PANTHER" id="PTHR30093:SF44">
    <property type="entry name" value="TYPE II SECRETION SYSTEM CORE PROTEIN G"/>
    <property type="match status" value="1"/>
</dbReference>
<dbReference type="InterPro" id="IPR045584">
    <property type="entry name" value="Pilin-like"/>
</dbReference>
<dbReference type="SUPFAM" id="SSF54523">
    <property type="entry name" value="Pili subunits"/>
    <property type="match status" value="1"/>
</dbReference>